<evidence type="ECO:0000313" key="1">
    <source>
        <dbReference type="EMBL" id="KAK7837693.1"/>
    </source>
</evidence>
<protein>
    <submittedName>
        <fullName evidence="1">Uncharacterized protein</fullName>
    </submittedName>
</protein>
<accession>A0AAW0KEB0</accession>
<dbReference type="Proteomes" id="UP000237347">
    <property type="component" value="Unassembled WGS sequence"/>
</dbReference>
<dbReference type="AlphaFoldDB" id="A0AAW0KEB0"/>
<keyword evidence="2" id="KW-1185">Reference proteome</keyword>
<reference evidence="1 2" key="1">
    <citation type="journal article" date="2018" name="Sci. Data">
        <title>The draft genome sequence of cork oak.</title>
        <authorList>
            <person name="Ramos A.M."/>
            <person name="Usie A."/>
            <person name="Barbosa P."/>
            <person name="Barros P.M."/>
            <person name="Capote T."/>
            <person name="Chaves I."/>
            <person name="Simoes F."/>
            <person name="Abreu I."/>
            <person name="Carrasquinho I."/>
            <person name="Faro C."/>
            <person name="Guimaraes J.B."/>
            <person name="Mendonca D."/>
            <person name="Nobrega F."/>
            <person name="Rodrigues L."/>
            <person name="Saibo N.J.M."/>
            <person name="Varela M.C."/>
            <person name="Egas C."/>
            <person name="Matos J."/>
            <person name="Miguel C.M."/>
            <person name="Oliveira M.M."/>
            <person name="Ricardo C.P."/>
            <person name="Goncalves S."/>
        </authorList>
    </citation>
    <scope>NUCLEOTIDE SEQUENCE [LARGE SCALE GENOMIC DNA]</scope>
    <source>
        <strain evidence="2">cv. HL8</strain>
    </source>
</reference>
<dbReference type="EMBL" id="PKMF04000324">
    <property type="protein sequence ID" value="KAK7837693.1"/>
    <property type="molecule type" value="Genomic_DNA"/>
</dbReference>
<proteinExistence type="predicted"/>
<evidence type="ECO:0000313" key="2">
    <source>
        <dbReference type="Proteomes" id="UP000237347"/>
    </source>
</evidence>
<sequence length="89" mass="10402">MMTKWLPSMMEQWLTFVTSLEPHIHSLTAKTFEAYHASKSFVVPHVIKVQKMADPYIQVAGKFTQPYFNQVISKELEEVLGRSSFWYGF</sequence>
<comment type="caution">
    <text evidence="1">The sequence shown here is derived from an EMBL/GenBank/DDBJ whole genome shotgun (WGS) entry which is preliminary data.</text>
</comment>
<name>A0AAW0KEB0_QUESU</name>
<gene>
    <name evidence="1" type="ORF">CFP56_020908</name>
</gene>
<organism evidence="1 2">
    <name type="scientific">Quercus suber</name>
    <name type="common">Cork oak</name>
    <dbReference type="NCBI Taxonomy" id="58331"/>
    <lineage>
        <taxon>Eukaryota</taxon>
        <taxon>Viridiplantae</taxon>
        <taxon>Streptophyta</taxon>
        <taxon>Embryophyta</taxon>
        <taxon>Tracheophyta</taxon>
        <taxon>Spermatophyta</taxon>
        <taxon>Magnoliopsida</taxon>
        <taxon>eudicotyledons</taxon>
        <taxon>Gunneridae</taxon>
        <taxon>Pentapetalae</taxon>
        <taxon>rosids</taxon>
        <taxon>fabids</taxon>
        <taxon>Fagales</taxon>
        <taxon>Fagaceae</taxon>
        <taxon>Quercus</taxon>
    </lineage>
</organism>